<reference evidence="1" key="1">
    <citation type="submission" date="2021-01" db="EMBL/GenBank/DDBJ databases">
        <authorList>
            <consortium name="Genoscope - CEA"/>
            <person name="William W."/>
        </authorList>
    </citation>
    <scope>NUCLEOTIDE SEQUENCE</scope>
</reference>
<dbReference type="OMA" id="SHNIECK"/>
<name>A0A8S1JWJ2_PARPR</name>
<keyword evidence="2" id="KW-1185">Reference proteome</keyword>
<evidence type="ECO:0000313" key="2">
    <source>
        <dbReference type="Proteomes" id="UP000688137"/>
    </source>
</evidence>
<proteinExistence type="predicted"/>
<gene>
    <name evidence="1" type="ORF">PPRIM_AZ9-3.1.T0080365</name>
</gene>
<accession>A0A8S1JWJ2</accession>
<dbReference type="Proteomes" id="UP000688137">
    <property type="component" value="Unassembled WGS sequence"/>
</dbReference>
<organism evidence="1 2">
    <name type="scientific">Paramecium primaurelia</name>
    <dbReference type="NCBI Taxonomy" id="5886"/>
    <lineage>
        <taxon>Eukaryota</taxon>
        <taxon>Sar</taxon>
        <taxon>Alveolata</taxon>
        <taxon>Ciliophora</taxon>
        <taxon>Intramacronucleata</taxon>
        <taxon>Oligohymenophorea</taxon>
        <taxon>Peniculida</taxon>
        <taxon>Parameciidae</taxon>
        <taxon>Paramecium</taxon>
    </lineage>
</organism>
<dbReference type="EMBL" id="CAJJDM010000004">
    <property type="protein sequence ID" value="CAD8044796.1"/>
    <property type="molecule type" value="Genomic_DNA"/>
</dbReference>
<dbReference type="AlphaFoldDB" id="A0A8S1JWJ2"/>
<evidence type="ECO:0000313" key="1">
    <source>
        <dbReference type="EMBL" id="CAD8044796.1"/>
    </source>
</evidence>
<comment type="caution">
    <text evidence="1">The sequence shown here is derived from an EMBL/GenBank/DDBJ whole genome shotgun (WGS) entry which is preliminary data.</text>
</comment>
<sequence>MSLIQFKREKYGIKLRRDALEKIFSLKRVINSPDIVQVFQKQLESYETDILEAIEILKQYQNIKPEYVQLWLFLLYDCFIYLDQQYKGNEILDLMLLSVNQYPQSIIQFIEYQLFEILLRYQDIQALQIIEIILKSQIIRSRDVQIEPLINYICSYIPEHTNNILNILNLLSHNIECKPIMIANDPIMNMLLMENNQFQDERSRILSHLSRGNVKMVYYFYNSKDKLQSLFYLNTKHCLKIIMRLIFYDETKKILSIMREQRINIQIEKISSQNYIIYKNEIEDILQEFQQ</sequence>
<protein>
    <submittedName>
        <fullName evidence="1">Uncharacterized protein</fullName>
    </submittedName>
</protein>